<name>A0A2M4D5Y6_ANODA</name>
<accession>A0A2M4D5Y6</accession>
<reference evidence="1" key="1">
    <citation type="submission" date="2018-01" db="EMBL/GenBank/DDBJ databases">
        <title>An insight into the sialome of Amazonian anophelines.</title>
        <authorList>
            <person name="Ribeiro J.M."/>
            <person name="Scarpassa V."/>
            <person name="Calvo E."/>
        </authorList>
    </citation>
    <scope>NUCLEOTIDE SEQUENCE</scope>
</reference>
<sequence>MLSRVWTSIFYMYAKYYHFLFARTTLIYGGSISQQKNSSTNVSHFQISDSINEPEGNGTNGLSMIKISSVSKRISSSFAAWAIR</sequence>
<protein>
    <submittedName>
        <fullName evidence="1">Putative secreted protein</fullName>
    </submittedName>
</protein>
<dbReference type="AlphaFoldDB" id="A0A2M4D5Y6"/>
<dbReference type="EMBL" id="GGFL01008826">
    <property type="protein sequence ID" value="MBW73004.1"/>
    <property type="molecule type" value="Transcribed_RNA"/>
</dbReference>
<proteinExistence type="predicted"/>
<organism evidence="1">
    <name type="scientific">Anopheles darlingi</name>
    <name type="common">Mosquito</name>
    <dbReference type="NCBI Taxonomy" id="43151"/>
    <lineage>
        <taxon>Eukaryota</taxon>
        <taxon>Metazoa</taxon>
        <taxon>Ecdysozoa</taxon>
        <taxon>Arthropoda</taxon>
        <taxon>Hexapoda</taxon>
        <taxon>Insecta</taxon>
        <taxon>Pterygota</taxon>
        <taxon>Neoptera</taxon>
        <taxon>Endopterygota</taxon>
        <taxon>Diptera</taxon>
        <taxon>Nematocera</taxon>
        <taxon>Culicoidea</taxon>
        <taxon>Culicidae</taxon>
        <taxon>Anophelinae</taxon>
        <taxon>Anopheles</taxon>
    </lineage>
</organism>
<evidence type="ECO:0000313" key="1">
    <source>
        <dbReference type="EMBL" id="MBW73004.1"/>
    </source>
</evidence>